<evidence type="ECO:0000313" key="3">
    <source>
        <dbReference type="EMBL" id="RNI39071.1"/>
    </source>
</evidence>
<proteinExistence type="predicted"/>
<feature type="domain" description="Outer membrane protein beta-barrel" evidence="2">
    <location>
        <begin position="18"/>
        <end position="186"/>
    </location>
</feature>
<gene>
    <name evidence="3" type="ORF">EFY79_05335</name>
</gene>
<accession>A0A3M9NMQ6</accession>
<dbReference type="AlphaFoldDB" id="A0A3M9NMQ6"/>
<protein>
    <submittedName>
        <fullName evidence="3">PorT family protein</fullName>
    </submittedName>
</protein>
<dbReference type="Pfam" id="PF13568">
    <property type="entry name" value="OMP_b-brl_2"/>
    <property type="match status" value="1"/>
</dbReference>
<sequence>MFKKTLLAACLLFSMQAFSQKYNKASYSPEKFFRIGAKAGVNINKISGESYKEGFYYNYLLGGFMQFNFSRTLGFQPEINFVQSSSEFSNSASNVYDDLFKSGDQRKAKLDYVKIPLLLNVNVGQSNRVKLQLGPQFGSLLNQHVDNLNTDRNIFKKSDFSAVGGLWIQLPLVNLGGRYEIGLNNINDIDNSEKWRNQAFTIFVGITL</sequence>
<organism evidence="3 4">
    <name type="scientific">Hanamia caeni</name>
    <dbReference type="NCBI Taxonomy" id="2294116"/>
    <lineage>
        <taxon>Bacteria</taxon>
        <taxon>Pseudomonadati</taxon>
        <taxon>Bacteroidota</taxon>
        <taxon>Chitinophagia</taxon>
        <taxon>Chitinophagales</taxon>
        <taxon>Chitinophagaceae</taxon>
        <taxon>Hanamia</taxon>
    </lineage>
</organism>
<keyword evidence="1" id="KW-0732">Signal</keyword>
<comment type="caution">
    <text evidence="3">The sequence shown here is derived from an EMBL/GenBank/DDBJ whole genome shotgun (WGS) entry which is preliminary data.</text>
</comment>
<evidence type="ECO:0000313" key="4">
    <source>
        <dbReference type="Proteomes" id="UP000267223"/>
    </source>
</evidence>
<feature type="chain" id="PRO_5018192240" evidence="1">
    <location>
        <begin position="20"/>
        <end position="208"/>
    </location>
</feature>
<evidence type="ECO:0000259" key="2">
    <source>
        <dbReference type="Pfam" id="PF13568"/>
    </source>
</evidence>
<reference evidence="3 4" key="1">
    <citation type="submission" date="2018-11" db="EMBL/GenBank/DDBJ databases">
        <title>Draft genome sequence of Ferruginibacter sp. BO-59.</title>
        <authorList>
            <person name="Im W.T."/>
        </authorList>
    </citation>
    <scope>NUCLEOTIDE SEQUENCE [LARGE SCALE GENOMIC DNA]</scope>
    <source>
        <strain evidence="3 4">BO-59</strain>
    </source>
</reference>
<feature type="signal peptide" evidence="1">
    <location>
        <begin position="1"/>
        <end position="19"/>
    </location>
</feature>
<keyword evidence="4" id="KW-1185">Reference proteome</keyword>
<evidence type="ECO:0000256" key="1">
    <source>
        <dbReference type="SAM" id="SignalP"/>
    </source>
</evidence>
<dbReference type="EMBL" id="RJJR01000002">
    <property type="protein sequence ID" value="RNI39071.1"/>
    <property type="molecule type" value="Genomic_DNA"/>
</dbReference>
<dbReference type="Proteomes" id="UP000267223">
    <property type="component" value="Unassembled WGS sequence"/>
</dbReference>
<name>A0A3M9NMQ6_9BACT</name>
<dbReference type="RefSeq" id="WP_123119635.1">
    <property type="nucleotide sequence ID" value="NZ_RJJR01000002.1"/>
</dbReference>
<dbReference type="InterPro" id="IPR025665">
    <property type="entry name" value="Beta-barrel_OMP_2"/>
</dbReference>
<dbReference type="OrthoDB" id="947434at2"/>